<keyword evidence="5 8" id="KW-0812">Transmembrane</keyword>
<evidence type="ECO:0000256" key="5">
    <source>
        <dbReference type="ARBA" id="ARBA00022692"/>
    </source>
</evidence>
<keyword evidence="3" id="KW-0328">Glycosyltransferase</keyword>
<feature type="transmembrane region" description="Helical" evidence="8">
    <location>
        <begin position="20"/>
        <end position="37"/>
    </location>
</feature>
<dbReference type="PANTHER" id="PTHR33908">
    <property type="entry name" value="MANNOSYLTRANSFERASE YKCB-RELATED"/>
    <property type="match status" value="1"/>
</dbReference>
<feature type="transmembrane region" description="Helical" evidence="8">
    <location>
        <begin position="296"/>
        <end position="313"/>
    </location>
</feature>
<keyword evidence="7 8" id="KW-0472">Membrane</keyword>
<evidence type="ECO:0000313" key="10">
    <source>
        <dbReference type="EMBL" id="OGK37953.1"/>
    </source>
</evidence>
<feature type="transmembrane region" description="Helical" evidence="8">
    <location>
        <begin position="111"/>
        <end position="130"/>
    </location>
</feature>
<evidence type="ECO:0000313" key="11">
    <source>
        <dbReference type="Proteomes" id="UP000178076"/>
    </source>
</evidence>
<feature type="domain" description="ArnT-like N-terminal" evidence="9">
    <location>
        <begin position="110"/>
        <end position="236"/>
    </location>
</feature>
<keyword evidence="4" id="KW-0808">Transferase</keyword>
<evidence type="ECO:0000256" key="3">
    <source>
        <dbReference type="ARBA" id="ARBA00022676"/>
    </source>
</evidence>
<comment type="caution">
    <text evidence="10">The sequence shown here is derived from an EMBL/GenBank/DDBJ whole genome shotgun (WGS) entry which is preliminary data.</text>
</comment>
<evidence type="ECO:0000256" key="1">
    <source>
        <dbReference type="ARBA" id="ARBA00004651"/>
    </source>
</evidence>
<feature type="transmembrane region" description="Helical" evidence="8">
    <location>
        <begin position="345"/>
        <end position="366"/>
    </location>
</feature>
<evidence type="ECO:0000256" key="8">
    <source>
        <dbReference type="SAM" id="Phobius"/>
    </source>
</evidence>
<proteinExistence type="predicted"/>
<dbReference type="Proteomes" id="UP000178076">
    <property type="component" value="Unassembled WGS sequence"/>
</dbReference>
<dbReference type="GO" id="GO:0016763">
    <property type="term" value="F:pentosyltransferase activity"/>
    <property type="evidence" value="ECO:0007669"/>
    <property type="project" value="TreeGrafter"/>
</dbReference>
<dbReference type="GO" id="GO:0009103">
    <property type="term" value="P:lipopolysaccharide biosynthetic process"/>
    <property type="evidence" value="ECO:0007669"/>
    <property type="project" value="UniProtKB-ARBA"/>
</dbReference>
<dbReference type="InterPro" id="IPR003342">
    <property type="entry name" value="ArnT-like_N"/>
</dbReference>
<evidence type="ECO:0000259" key="9">
    <source>
        <dbReference type="Pfam" id="PF02366"/>
    </source>
</evidence>
<feature type="transmembrane region" description="Helical" evidence="8">
    <location>
        <begin position="228"/>
        <end position="246"/>
    </location>
</feature>
<keyword evidence="6 8" id="KW-1133">Transmembrane helix</keyword>
<dbReference type="GO" id="GO:0000030">
    <property type="term" value="F:mannosyltransferase activity"/>
    <property type="evidence" value="ECO:0007669"/>
    <property type="project" value="InterPro"/>
</dbReference>
<evidence type="ECO:0000256" key="2">
    <source>
        <dbReference type="ARBA" id="ARBA00022475"/>
    </source>
</evidence>
<dbReference type="AlphaFoldDB" id="A0A1F7I3P8"/>
<dbReference type="InterPro" id="IPR050297">
    <property type="entry name" value="LipidA_mod_glycosyltrf_83"/>
</dbReference>
<comment type="subcellular location">
    <subcellularLocation>
        <location evidence="1">Cell membrane</location>
        <topology evidence="1">Multi-pass membrane protein</topology>
    </subcellularLocation>
</comment>
<feature type="transmembrane region" description="Helical" evidence="8">
    <location>
        <begin position="267"/>
        <end position="290"/>
    </location>
</feature>
<gene>
    <name evidence="10" type="ORF">A3F32_02215</name>
</gene>
<name>A0A1F7I3P8_9BACT</name>
<keyword evidence="2" id="KW-1003">Cell membrane</keyword>
<dbReference type="Pfam" id="PF02366">
    <property type="entry name" value="PMT"/>
    <property type="match status" value="1"/>
</dbReference>
<accession>A0A1F7I3P8</accession>
<dbReference type="GO" id="GO:0006493">
    <property type="term" value="P:protein O-linked glycosylation"/>
    <property type="evidence" value="ECO:0007669"/>
    <property type="project" value="InterPro"/>
</dbReference>
<evidence type="ECO:0000256" key="7">
    <source>
        <dbReference type="ARBA" id="ARBA00023136"/>
    </source>
</evidence>
<evidence type="ECO:0000256" key="6">
    <source>
        <dbReference type="ARBA" id="ARBA00022989"/>
    </source>
</evidence>
<feature type="transmembrane region" description="Helical" evidence="8">
    <location>
        <begin position="137"/>
        <end position="156"/>
    </location>
</feature>
<sequence>MVIPPSLYHKSMLFFQKRHLALILVFVLSTIILLTNLNGQDFSLDEPDTVAVARTIGEFGYPSAWDGRALIDVEGNFTQIGNRYVWTWHPWLQHYLAYFGLHVFGKAPGDIRLIFAFFGVMTVLMTYHIAHALFKSRLVALLVSVQLIFCLPFFLYIRQIRYYSPSAFFSVVTFYFFVKIDRQKNLSIKEKVGFLLSYILLFLSNYIIWVSSAVLIAGKLVLSRQWKLLGAVFAISICAGIWFFIFRPYSGNAGLFVVQPIEVYHRVITYLHYINNVVLPAIVVAIGLIATKRSELRIFLIWIGVKVFMYGTFQSAQGRYIVDIIPIVIILAGFVYQQLLKKQQLFLVTLIFLISAFTNVFSLALYPHEWKLRNVQFWPRAYFYELTGSYQSPMPQLGSYLKAQARPGDLFLSNEYRWYLYLYSDVPHASTLCKDNHLAGPAGTADISKVRWIIMFRYNTRLIQDVKNLCEGDKLTGFKKIPMTFSSRTVRINDPDIVNRAFPPIPLRSDDIEIYEKF</sequence>
<dbReference type="GO" id="GO:0005886">
    <property type="term" value="C:plasma membrane"/>
    <property type="evidence" value="ECO:0007669"/>
    <property type="project" value="UniProtKB-SubCell"/>
</dbReference>
<organism evidence="10 11">
    <name type="scientific">Candidatus Roizmanbacteria bacterium RIFCSPHIGHO2_12_FULL_42_10</name>
    <dbReference type="NCBI Taxonomy" id="1802053"/>
    <lineage>
        <taxon>Bacteria</taxon>
        <taxon>Candidatus Roizmaniibacteriota</taxon>
    </lineage>
</organism>
<feature type="transmembrane region" description="Helical" evidence="8">
    <location>
        <begin position="320"/>
        <end position="339"/>
    </location>
</feature>
<dbReference type="PANTHER" id="PTHR33908:SF11">
    <property type="entry name" value="MEMBRANE PROTEIN"/>
    <property type="match status" value="1"/>
</dbReference>
<feature type="transmembrane region" description="Helical" evidence="8">
    <location>
        <begin position="192"/>
        <end position="216"/>
    </location>
</feature>
<dbReference type="EMBL" id="MGAD01000034">
    <property type="protein sequence ID" value="OGK37953.1"/>
    <property type="molecule type" value="Genomic_DNA"/>
</dbReference>
<protein>
    <recommendedName>
        <fullName evidence="9">ArnT-like N-terminal domain-containing protein</fullName>
    </recommendedName>
</protein>
<evidence type="ECO:0000256" key="4">
    <source>
        <dbReference type="ARBA" id="ARBA00022679"/>
    </source>
</evidence>
<reference evidence="10 11" key="1">
    <citation type="journal article" date="2016" name="Nat. Commun.">
        <title>Thousands of microbial genomes shed light on interconnected biogeochemical processes in an aquifer system.</title>
        <authorList>
            <person name="Anantharaman K."/>
            <person name="Brown C.T."/>
            <person name="Hug L.A."/>
            <person name="Sharon I."/>
            <person name="Castelle C.J."/>
            <person name="Probst A.J."/>
            <person name="Thomas B.C."/>
            <person name="Singh A."/>
            <person name="Wilkins M.J."/>
            <person name="Karaoz U."/>
            <person name="Brodie E.L."/>
            <person name="Williams K.H."/>
            <person name="Hubbard S.S."/>
            <person name="Banfield J.F."/>
        </authorList>
    </citation>
    <scope>NUCLEOTIDE SEQUENCE [LARGE SCALE GENOMIC DNA]</scope>
</reference>